<dbReference type="Proteomes" id="UP000467841">
    <property type="component" value="Unassembled WGS sequence"/>
</dbReference>
<reference evidence="1" key="1">
    <citation type="submission" date="2020-01" db="EMBL/GenBank/DDBJ databases">
        <authorList>
            <person name="Mishra B."/>
        </authorList>
    </citation>
    <scope>NUCLEOTIDE SEQUENCE [LARGE SCALE GENOMIC DNA]</scope>
</reference>
<keyword evidence="2" id="KW-1185">Reference proteome</keyword>
<accession>A0A6D2J5Z1</accession>
<evidence type="ECO:0000313" key="1">
    <source>
        <dbReference type="EMBL" id="CAA7036935.1"/>
    </source>
</evidence>
<protein>
    <submittedName>
        <fullName evidence="1">Uncharacterized protein</fullName>
    </submittedName>
</protein>
<organism evidence="1 2">
    <name type="scientific">Microthlaspi erraticum</name>
    <dbReference type="NCBI Taxonomy" id="1685480"/>
    <lineage>
        <taxon>Eukaryota</taxon>
        <taxon>Viridiplantae</taxon>
        <taxon>Streptophyta</taxon>
        <taxon>Embryophyta</taxon>
        <taxon>Tracheophyta</taxon>
        <taxon>Spermatophyta</taxon>
        <taxon>Magnoliopsida</taxon>
        <taxon>eudicotyledons</taxon>
        <taxon>Gunneridae</taxon>
        <taxon>Pentapetalae</taxon>
        <taxon>rosids</taxon>
        <taxon>malvids</taxon>
        <taxon>Brassicales</taxon>
        <taxon>Brassicaceae</taxon>
        <taxon>Coluteocarpeae</taxon>
        <taxon>Microthlaspi</taxon>
    </lineage>
</organism>
<sequence>MPNDKNIGFNGAARWTVFEKSNDATVDLKRRDVKQPPLEVIDDGLPESLTVKRAVSEAADGQYGKARFKVSYVPNESRTLERHASSKR</sequence>
<evidence type="ECO:0000313" key="2">
    <source>
        <dbReference type="Proteomes" id="UP000467841"/>
    </source>
</evidence>
<gene>
    <name evidence="1" type="ORF">MERR_LOCUS24170</name>
</gene>
<name>A0A6D2J5Z1_9BRAS</name>
<comment type="caution">
    <text evidence="1">The sequence shown here is derived from an EMBL/GenBank/DDBJ whole genome shotgun (WGS) entry which is preliminary data.</text>
</comment>
<dbReference type="AlphaFoldDB" id="A0A6D2J5Z1"/>
<dbReference type="EMBL" id="CACVBM020001166">
    <property type="protein sequence ID" value="CAA7036935.1"/>
    <property type="molecule type" value="Genomic_DNA"/>
</dbReference>
<proteinExistence type="predicted"/>